<organism evidence="4 5">
    <name type="scientific">Ruminiclostridium papyrosolvens DSM 2782</name>
    <dbReference type="NCBI Taxonomy" id="588581"/>
    <lineage>
        <taxon>Bacteria</taxon>
        <taxon>Bacillati</taxon>
        <taxon>Bacillota</taxon>
        <taxon>Clostridia</taxon>
        <taxon>Eubacteriales</taxon>
        <taxon>Oscillospiraceae</taxon>
        <taxon>Ruminiclostridium</taxon>
    </lineage>
</organism>
<keyword evidence="2" id="KW-0597">Phosphoprotein</keyword>
<reference evidence="4" key="2">
    <citation type="submission" date="2011-01" db="EMBL/GenBank/DDBJ databases">
        <title>The Non-contiguous Finished genome of Clostridium papyrosolvens.</title>
        <authorList>
            <person name="Lucas S."/>
            <person name="Copeland A."/>
            <person name="Lapidus A."/>
            <person name="Cheng J.-F."/>
            <person name="Goodwin L."/>
            <person name="Pitluck S."/>
            <person name="Misra M."/>
            <person name="Chertkov O."/>
            <person name="Detter J.C."/>
            <person name="Han C."/>
            <person name="Tapia R."/>
            <person name="Land M."/>
            <person name="Hauser L."/>
            <person name="Kyrpides N."/>
            <person name="Ivanova N."/>
            <person name="Pagani I."/>
            <person name="Mouttaki H."/>
            <person name="He Z."/>
            <person name="Zhou J."/>
            <person name="Hemme C.L."/>
            <person name="Woyke T."/>
        </authorList>
    </citation>
    <scope>NUCLEOTIDE SEQUENCE [LARGE SCALE GENOMIC DNA]</scope>
    <source>
        <strain evidence="4">DSM 2782</strain>
    </source>
</reference>
<dbReference type="InterPro" id="IPR006162">
    <property type="entry name" value="Ppantetheine_attach_site"/>
</dbReference>
<dbReference type="Gene3D" id="1.10.1200.10">
    <property type="entry name" value="ACP-like"/>
    <property type="match status" value="1"/>
</dbReference>
<dbReference type="InterPro" id="IPR009081">
    <property type="entry name" value="PP-bd_ACP"/>
</dbReference>
<evidence type="ECO:0000259" key="3">
    <source>
        <dbReference type="PROSITE" id="PS50075"/>
    </source>
</evidence>
<dbReference type="SUPFAM" id="SSF47336">
    <property type="entry name" value="ACP-like"/>
    <property type="match status" value="1"/>
</dbReference>
<evidence type="ECO:0000256" key="2">
    <source>
        <dbReference type="ARBA" id="ARBA00022553"/>
    </source>
</evidence>
<protein>
    <submittedName>
        <fullName evidence="4">Phosphopantetheine-binding protein</fullName>
    </submittedName>
</protein>
<dbReference type="PROSITE" id="PS00012">
    <property type="entry name" value="PHOSPHOPANTETHEINE"/>
    <property type="match status" value="1"/>
</dbReference>
<proteinExistence type="predicted"/>
<dbReference type="AlphaFoldDB" id="F1TC15"/>
<dbReference type="Proteomes" id="UP000003860">
    <property type="component" value="Unassembled WGS sequence"/>
</dbReference>
<dbReference type="Pfam" id="PF00550">
    <property type="entry name" value="PP-binding"/>
    <property type="match status" value="1"/>
</dbReference>
<evidence type="ECO:0000313" key="5">
    <source>
        <dbReference type="Proteomes" id="UP000003860"/>
    </source>
</evidence>
<keyword evidence="5" id="KW-1185">Reference proteome</keyword>
<dbReference type="RefSeq" id="WP_004618658.1">
    <property type="nucleotide sequence ID" value="NZ_ACXX02000005.1"/>
</dbReference>
<dbReference type="STRING" id="588581.Cpap_2615"/>
<gene>
    <name evidence="4" type="ORF">Cpap_2615</name>
</gene>
<sequence length="82" mass="9131">MEIKEQIIAVIASALNIDTEQVNGISADENLNRLGVDSVNFIEIIVSLEDKLHIVFDDEELLLDNLNTLNKLEKVVSQKLGI</sequence>
<name>F1TC15_9FIRM</name>
<comment type="caution">
    <text evidence="4">The sequence shown here is derived from an EMBL/GenBank/DDBJ whole genome shotgun (WGS) entry which is preliminary data.</text>
</comment>
<accession>F1TC15</accession>
<reference evidence="4" key="1">
    <citation type="submission" date="2009-07" db="EMBL/GenBank/DDBJ databases">
        <authorList>
            <consortium name="US DOE Joint Genome Institute (JGI-PGF)"/>
            <person name="Lucas S."/>
            <person name="Copeland A."/>
            <person name="Lapidus A."/>
            <person name="Glavina del Rio T."/>
            <person name="Tice H."/>
            <person name="Bruce D."/>
            <person name="Goodwin L."/>
            <person name="Pitluck S."/>
            <person name="Larimer F."/>
            <person name="Land M.L."/>
            <person name="Mouttaki H."/>
            <person name="He Z."/>
            <person name="Zhou J."/>
            <person name="Hemme C.L."/>
        </authorList>
    </citation>
    <scope>NUCLEOTIDE SEQUENCE</scope>
    <source>
        <strain evidence="4">DSM 2782</strain>
    </source>
</reference>
<dbReference type="OrthoDB" id="1740006at2"/>
<dbReference type="eggNOG" id="ENOG502ZFJC">
    <property type="taxonomic scope" value="Bacteria"/>
</dbReference>
<evidence type="ECO:0000256" key="1">
    <source>
        <dbReference type="ARBA" id="ARBA00022450"/>
    </source>
</evidence>
<evidence type="ECO:0000313" key="4">
    <source>
        <dbReference type="EMBL" id="EGD47930.1"/>
    </source>
</evidence>
<keyword evidence="1" id="KW-0596">Phosphopantetheine</keyword>
<dbReference type="PROSITE" id="PS50075">
    <property type="entry name" value="CARRIER"/>
    <property type="match status" value="1"/>
</dbReference>
<dbReference type="InterPro" id="IPR036736">
    <property type="entry name" value="ACP-like_sf"/>
</dbReference>
<dbReference type="EMBL" id="ACXX02000005">
    <property type="protein sequence ID" value="EGD47930.1"/>
    <property type="molecule type" value="Genomic_DNA"/>
</dbReference>
<feature type="domain" description="Carrier" evidence="3">
    <location>
        <begin position="1"/>
        <end position="80"/>
    </location>
</feature>